<comment type="caution">
    <text evidence="1">The sequence shown here is derived from an EMBL/GenBank/DDBJ whole genome shotgun (WGS) entry which is preliminary data.</text>
</comment>
<dbReference type="GO" id="GO:0005634">
    <property type="term" value="C:nucleus"/>
    <property type="evidence" value="ECO:0007669"/>
    <property type="project" value="TreeGrafter"/>
</dbReference>
<proteinExistence type="predicted"/>
<dbReference type="Proteomes" id="UP000054630">
    <property type="component" value="Unassembled WGS sequence"/>
</dbReference>
<keyword evidence="2" id="KW-1185">Reference proteome</keyword>
<reference evidence="1 2" key="1">
    <citation type="submission" date="2015-01" db="EMBL/GenBank/DDBJ databases">
        <title>Evolution of Trichinella species and genotypes.</title>
        <authorList>
            <person name="Korhonen P.K."/>
            <person name="Edoardo P."/>
            <person name="Giuseppe L.R."/>
            <person name="Gasser R.B."/>
        </authorList>
    </citation>
    <scope>NUCLEOTIDE SEQUENCE [LARGE SCALE GENOMIC DNA]</scope>
    <source>
        <strain evidence="1">ISS37</strain>
    </source>
</reference>
<sequence>MTYYTKEVLKTIQIKKHPKDSFNLPSLENDTIFLKAAKSNISEWTVKDVCNFVAELGFEKEALLFKMYRINGKTLLLLDKEFIFDKFQMQLGRTVKLYRRINTLQTIASRNNSQ</sequence>
<dbReference type="EMBL" id="JYDL01000006">
    <property type="protein sequence ID" value="KRX26631.1"/>
    <property type="molecule type" value="Genomic_DNA"/>
</dbReference>
<dbReference type="STRING" id="6336.A0A0V0SJ69"/>
<dbReference type="PANTHER" id="PTHR12247:SF131">
    <property type="entry name" value="LD05287P"/>
    <property type="match status" value="1"/>
</dbReference>
<evidence type="ECO:0000313" key="2">
    <source>
        <dbReference type="Proteomes" id="UP000054630"/>
    </source>
</evidence>
<dbReference type="Gene3D" id="1.10.150.50">
    <property type="entry name" value="Transcription Factor, Ets-1"/>
    <property type="match status" value="1"/>
</dbReference>
<dbReference type="GO" id="GO:0042393">
    <property type="term" value="F:histone binding"/>
    <property type="evidence" value="ECO:0007669"/>
    <property type="project" value="TreeGrafter"/>
</dbReference>
<evidence type="ECO:0000313" key="1">
    <source>
        <dbReference type="EMBL" id="KRX26631.1"/>
    </source>
</evidence>
<dbReference type="AlphaFoldDB" id="A0A0V0SJ69"/>
<dbReference type="OrthoDB" id="10004495at2759"/>
<dbReference type="InterPro" id="IPR050548">
    <property type="entry name" value="PcG_chromatin_remod_factors"/>
</dbReference>
<dbReference type="GO" id="GO:0003682">
    <property type="term" value="F:chromatin binding"/>
    <property type="evidence" value="ECO:0007669"/>
    <property type="project" value="TreeGrafter"/>
</dbReference>
<dbReference type="GO" id="GO:0045892">
    <property type="term" value="P:negative regulation of DNA-templated transcription"/>
    <property type="evidence" value="ECO:0007669"/>
    <property type="project" value="TreeGrafter"/>
</dbReference>
<protein>
    <submittedName>
        <fullName evidence="1">Sterile alpha motif domain-containing protein 13</fullName>
    </submittedName>
</protein>
<dbReference type="SUPFAM" id="SSF47769">
    <property type="entry name" value="SAM/Pointed domain"/>
    <property type="match status" value="1"/>
</dbReference>
<dbReference type="PANTHER" id="PTHR12247">
    <property type="entry name" value="POLYCOMB GROUP PROTEIN"/>
    <property type="match status" value="1"/>
</dbReference>
<accession>A0A0V0SJ69</accession>
<organism evidence="1 2">
    <name type="scientific">Trichinella nelsoni</name>
    <dbReference type="NCBI Taxonomy" id="6336"/>
    <lineage>
        <taxon>Eukaryota</taxon>
        <taxon>Metazoa</taxon>
        <taxon>Ecdysozoa</taxon>
        <taxon>Nematoda</taxon>
        <taxon>Enoplea</taxon>
        <taxon>Dorylaimia</taxon>
        <taxon>Trichinellida</taxon>
        <taxon>Trichinellidae</taxon>
        <taxon>Trichinella</taxon>
    </lineage>
</organism>
<dbReference type="InterPro" id="IPR013761">
    <property type="entry name" value="SAM/pointed_sf"/>
</dbReference>
<gene>
    <name evidence="1" type="primary">SAMD13</name>
    <name evidence="1" type="ORF">T07_14479</name>
</gene>
<name>A0A0V0SJ69_9BILA</name>